<feature type="active site" description="Nucleophile" evidence="6">
    <location>
        <position position="195"/>
    </location>
</feature>
<dbReference type="EMBL" id="NFHN01000055">
    <property type="protein sequence ID" value="OUN42971.1"/>
    <property type="molecule type" value="Genomic_DNA"/>
</dbReference>
<dbReference type="GO" id="GO:0071972">
    <property type="term" value="F:peptidoglycan L,D-transpeptidase activity"/>
    <property type="evidence" value="ECO:0007669"/>
    <property type="project" value="TreeGrafter"/>
</dbReference>
<evidence type="ECO:0000256" key="8">
    <source>
        <dbReference type="SAM" id="Phobius"/>
    </source>
</evidence>
<feature type="domain" description="L,D-TPase catalytic" evidence="9">
    <location>
        <begin position="86"/>
        <end position="219"/>
    </location>
</feature>
<dbReference type="SUPFAM" id="SSF141523">
    <property type="entry name" value="L,D-transpeptidase catalytic domain-like"/>
    <property type="match status" value="1"/>
</dbReference>
<dbReference type="InterPro" id="IPR038063">
    <property type="entry name" value="Transpep_catalytic_dom"/>
</dbReference>
<reference evidence="11" key="1">
    <citation type="submission" date="2017-04" db="EMBL/GenBank/DDBJ databases">
        <title>Function of individual gut microbiota members based on whole genome sequencing of pure cultures obtained from chicken caecum.</title>
        <authorList>
            <person name="Medvecky M."/>
            <person name="Cejkova D."/>
            <person name="Polansky O."/>
            <person name="Karasova D."/>
            <person name="Kubasova T."/>
            <person name="Cizek A."/>
            <person name="Rychlik I."/>
        </authorList>
    </citation>
    <scope>NUCLEOTIDE SEQUENCE [LARGE SCALE GENOMIC DNA]</scope>
    <source>
        <strain evidence="11">An71</strain>
    </source>
</reference>
<dbReference type="Pfam" id="PF03734">
    <property type="entry name" value="YkuD"/>
    <property type="match status" value="1"/>
</dbReference>
<gene>
    <name evidence="10" type="ORF">B5G22_10145</name>
</gene>
<dbReference type="GO" id="GO:0018104">
    <property type="term" value="P:peptidoglycan-protein cross-linking"/>
    <property type="evidence" value="ECO:0007669"/>
    <property type="project" value="TreeGrafter"/>
</dbReference>
<evidence type="ECO:0000256" key="7">
    <source>
        <dbReference type="SAM" id="MobiDB-lite"/>
    </source>
</evidence>
<dbReference type="UniPathway" id="UPA00219"/>
<name>A0A1Y4P0C8_LIMRT</name>
<organism evidence="10 11">
    <name type="scientific">Limosilactobacillus reuteri</name>
    <name type="common">Lactobacillus reuteri</name>
    <dbReference type="NCBI Taxonomy" id="1598"/>
    <lineage>
        <taxon>Bacteria</taxon>
        <taxon>Bacillati</taxon>
        <taxon>Bacillota</taxon>
        <taxon>Bacilli</taxon>
        <taxon>Lactobacillales</taxon>
        <taxon>Lactobacillaceae</taxon>
        <taxon>Limosilactobacillus</taxon>
    </lineage>
</organism>
<keyword evidence="3 6" id="KW-0133">Cell shape</keyword>
<keyword evidence="8" id="KW-0812">Transmembrane</keyword>
<evidence type="ECO:0000256" key="6">
    <source>
        <dbReference type="PROSITE-ProRule" id="PRU01373"/>
    </source>
</evidence>
<dbReference type="GO" id="GO:0016740">
    <property type="term" value="F:transferase activity"/>
    <property type="evidence" value="ECO:0007669"/>
    <property type="project" value="UniProtKB-KW"/>
</dbReference>
<dbReference type="GO" id="GO:0008360">
    <property type="term" value="P:regulation of cell shape"/>
    <property type="evidence" value="ECO:0007669"/>
    <property type="project" value="UniProtKB-UniRule"/>
</dbReference>
<dbReference type="InterPro" id="IPR050979">
    <property type="entry name" value="LD-transpeptidase"/>
</dbReference>
<dbReference type="PANTHER" id="PTHR30582:SF2">
    <property type="entry name" value="L,D-TRANSPEPTIDASE YCIB-RELATED"/>
    <property type="match status" value="1"/>
</dbReference>
<feature type="region of interest" description="Disordered" evidence="7">
    <location>
        <begin position="44"/>
        <end position="65"/>
    </location>
</feature>
<proteinExistence type="predicted"/>
<evidence type="ECO:0000313" key="11">
    <source>
        <dbReference type="Proteomes" id="UP000195868"/>
    </source>
</evidence>
<evidence type="ECO:0000256" key="2">
    <source>
        <dbReference type="ARBA" id="ARBA00022679"/>
    </source>
</evidence>
<evidence type="ECO:0000313" key="10">
    <source>
        <dbReference type="EMBL" id="OUN42971.1"/>
    </source>
</evidence>
<keyword evidence="8" id="KW-0472">Membrane</keyword>
<feature type="active site" description="Proton donor/acceptor" evidence="6">
    <location>
        <position position="168"/>
    </location>
</feature>
<feature type="compositionally biased region" description="Low complexity" evidence="7">
    <location>
        <begin position="44"/>
        <end position="57"/>
    </location>
</feature>
<keyword evidence="4 6" id="KW-0573">Peptidoglycan synthesis</keyword>
<evidence type="ECO:0000256" key="5">
    <source>
        <dbReference type="ARBA" id="ARBA00023316"/>
    </source>
</evidence>
<dbReference type="PROSITE" id="PS52029">
    <property type="entry name" value="LD_TPASE"/>
    <property type="match status" value="1"/>
</dbReference>
<keyword evidence="5 6" id="KW-0961">Cell wall biogenesis/degradation</keyword>
<evidence type="ECO:0000256" key="1">
    <source>
        <dbReference type="ARBA" id="ARBA00004752"/>
    </source>
</evidence>
<dbReference type="Proteomes" id="UP000195868">
    <property type="component" value="Unassembled WGS sequence"/>
</dbReference>
<keyword evidence="8" id="KW-1133">Transmembrane helix</keyword>
<dbReference type="CDD" id="cd16913">
    <property type="entry name" value="YkuD_like"/>
    <property type="match status" value="1"/>
</dbReference>
<comment type="caution">
    <text evidence="10">The sequence shown here is derived from an EMBL/GenBank/DDBJ whole genome shotgun (WGS) entry which is preliminary data.</text>
</comment>
<dbReference type="GO" id="GO:0071555">
    <property type="term" value="P:cell wall organization"/>
    <property type="evidence" value="ECO:0007669"/>
    <property type="project" value="UniProtKB-UniRule"/>
</dbReference>
<dbReference type="GO" id="GO:0005576">
    <property type="term" value="C:extracellular region"/>
    <property type="evidence" value="ECO:0007669"/>
    <property type="project" value="TreeGrafter"/>
</dbReference>
<dbReference type="InterPro" id="IPR005490">
    <property type="entry name" value="LD_TPept_cat_dom"/>
</dbReference>
<dbReference type="AlphaFoldDB" id="A0A1Y4P0C8"/>
<keyword evidence="2" id="KW-0808">Transferase</keyword>
<evidence type="ECO:0000256" key="4">
    <source>
        <dbReference type="ARBA" id="ARBA00022984"/>
    </source>
</evidence>
<feature type="transmembrane region" description="Helical" evidence="8">
    <location>
        <begin position="7"/>
        <end position="26"/>
    </location>
</feature>
<protein>
    <submittedName>
        <fullName evidence="10">L,D-transpeptidase</fullName>
    </submittedName>
</protein>
<sequence length="220" mass="24787">MKLRTKNLIYAGICLIVAILGVGPELHRDNVNKQKIQEIEVTPTRNNKPKTVTTKTNDSSHMRTPIDWHKSSETIPYPDLTKVKNFWIKVSLKKNRTYLYDGKKLIYTMYSSGGMYTKNPKTGKMESMTPTGTYYAQAERGDSFFNQSLNEGANYYVSWLDHGTYLFHSVPTQAGGAYNVKEADKLGKSTGSHGCIRLSIPDAQWMSSHLPVGTKIEIVN</sequence>
<evidence type="ECO:0000256" key="3">
    <source>
        <dbReference type="ARBA" id="ARBA00022960"/>
    </source>
</evidence>
<dbReference type="Gene3D" id="2.40.440.10">
    <property type="entry name" value="L,D-transpeptidase catalytic domain-like"/>
    <property type="match status" value="1"/>
</dbReference>
<evidence type="ECO:0000259" key="9">
    <source>
        <dbReference type="PROSITE" id="PS52029"/>
    </source>
</evidence>
<comment type="pathway">
    <text evidence="1 6">Cell wall biogenesis; peptidoglycan biosynthesis.</text>
</comment>
<dbReference type="PANTHER" id="PTHR30582">
    <property type="entry name" value="L,D-TRANSPEPTIDASE"/>
    <property type="match status" value="1"/>
</dbReference>
<accession>A0A1Y4P0C8</accession>